<dbReference type="EMBL" id="JADEYC010000008">
    <property type="protein sequence ID" value="MBE9373848.1"/>
    <property type="molecule type" value="Genomic_DNA"/>
</dbReference>
<feature type="domain" description="Transposase Helix-turn-helix" evidence="1">
    <location>
        <begin position="34"/>
        <end position="64"/>
    </location>
</feature>
<dbReference type="Pfam" id="PF13613">
    <property type="entry name" value="HTH_Tnp_4"/>
    <property type="match status" value="1"/>
</dbReference>
<comment type="caution">
    <text evidence="2">The sequence shown here is derived from an EMBL/GenBank/DDBJ whole genome shotgun (WGS) entry which is preliminary data.</text>
</comment>
<protein>
    <recommendedName>
        <fullName evidence="1">Transposase Helix-turn-helix domain-containing protein</fullName>
    </recommendedName>
</protein>
<dbReference type="InterPro" id="IPR027805">
    <property type="entry name" value="Transposase_HTH_dom"/>
</dbReference>
<gene>
    <name evidence="2" type="ORF">IQ251_05225</name>
</gene>
<keyword evidence="3" id="KW-1185">Reference proteome</keyword>
<reference evidence="2" key="1">
    <citation type="submission" date="2020-10" db="EMBL/GenBank/DDBJ databases">
        <title>Diversity and distribution of actinomycetes associated with coral in the coast of Hainan.</title>
        <authorList>
            <person name="Li F."/>
        </authorList>
    </citation>
    <scope>NUCLEOTIDE SEQUENCE</scope>
    <source>
        <strain evidence="2">HNM0983</strain>
    </source>
</reference>
<evidence type="ECO:0000259" key="1">
    <source>
        <dbReference type="Pfam" id="PF13613"/>
    </source>
</evidence>
<organism evidence="2 3">
    <name type="scientific">Saccharopolyspora montiporae</name>
    <dbReference type="NCBI Taxonomy" id="2781240"/>
    <lineage>
        <taxon>Bacteria</taxon>
        <taxon>Bacillati</taxon>
        <taxon>Actinomycetota</taxon>
        <taxon>Actinomycetes</taxon>
        <taxon>Pseudonocardiales</taxon>
        <taxon>Pseudonocardiaceae</taxon>
        <taxon>Saccharopolyspora</taxon>
    </lineage>
</organism>
<dbReference type="AlphaFoldDB" id="A0A929B9Y1"/>
<dbReference type="Proteomes" id="UP000598360">
    <property type="component" value="Unassembled WGS sequence"/>
</dbReference>
<evidence type="ECO:0000313" key="3">
    <source>
        <dbReference type="Proteomes" id="UP000598360"/>
    </source>
</evidence>
<name>A0A929B9Y1_9PSEU</name>
<sequence>MLSYPSSMSVFTRSLNVRAEALRHERHARRTRWRRLDAGQQALLVLACLRKGETYADLASGFGIG</sequence>
<proteinExistence type="predicted"/>
<accession>A0A929B9Y1</accession>
<evidence type="ECO:0000313" key="2">
    <source>
        <dbReference type="EMBL" id="MBE9373848.1"/>
    </source>
</evidence>